<dbReference type="PANTHER" id="PTHR34135">
    <property type="entry name" value="LYSOZYME"/>
    <property type="match status" value="1"/>
</dbReference>
<proteinExistence type="inferred from homology"/>
<dbReference type="Proteomes" id="UP000013785">
    <property type="component" value="Unassembled WGS sequence"/>
</dbReference>
<dbReference type="GO" id="GO:0003796">
    <property type="term" value="F:lysozyme activity"/>
    <property type="evidence" value="ECO:0007669"/>
    <property type="project" value="InterPro"/>
</dbReference>
<gene>
    <name evidence="4" type="ORF">UC3_03177</name>
</gene>
<keyword evidence="3" id="KW-0326">Glycosidase</keyword>
<dbReference type="GO" id="GO:0016998">
    <property type="term" value="P:cell wall macromolecule catabolic process"/>
    <property type="evidence" value="ECO:0007669"/>
    <property type="project" value="InterPro"/>
</dbReference>
<dbReference type="PATRIC" id="fig|1158610.3.peg.3164"/>
<dbReference type="Pfam" id="PF01183">
    <property type="entry name" value="Glyco_hydro_25"/>
    <property type="match status" value="1"/>
</dbReference>
<accession>R3TKM5</accession>
<name>R3TKM5_9ENTE</name>
<keyword evidence="2" id="KW-0378">Hydrolase</keyword>
<evidence type="ECO:0000313" key="5">
    <source>
        <dbReference type="Proteomes" id="UP000013785"/>
    </source>
</evidence>
<sequence length="305" mass="34340">MVLRGIDISSWQANIDVSKISGDFVIVKATEGVNYVNPYCDSRYQLAKKSGKLLGVYHYAKNGNPEAEATYFFENIKGYIGEAILFLDYEEEVSANSPSWCLRFLTHLEKLTNGVKGMLYTYQSLLNSQNWQSIRDADYGLWFAAYGANPPEKGYKSLPAPTVNYWGTPAIYQYSSKTRLDGYSNDLDANIFYGDKESWTAYAKGTRTTDKFEQAPPEDAGGKVTDTRAFGNQTIVRLRKTATHWYGGEKIANTEKEKAYITASRQEINQYGSKFVYTLSTGKKVLAHDLDYLCCIGWDTIGINI</sequence>
<dbReference type="PANTHER" id="PTHR34135:SF2">
    <property type="entry name" value="LYSOZYME"/>
    <property type="match status" value="1"/>
</dbReference>
<comment type="caution">
    <text evidence="4">The sequence shown here is derived from an EMBL/GenBank/DDBJ whole genome shotgun (WGS) entry which is preliminary data.</text>
</comment>
<evidence type="ECO:0008006" key="6">
    <source>
        <dbReference type="Google" id="ProtNLM"/>
    </source>
</evidence>
<dbReference type="InterPro" id="IPR017853">
    <property type="entry name" value="GH"/>
</dbReference>
<dbReference type="eggNOG" id="COG3757">
    <property type="taxonomic scope" value="Bacteria"/>
</dbReference>
<dbReference type="OrthoDB" id="9783374at2"/>
<dbReference type="GO" id="GO:0016052">
    <property type="term" value="P:carbohydrate catabolic process"/>
    <property type="evidence" value="ECO:0007669"/>
    <property type="project" value="TreeGrafter"/>
</dbReference>
<evidence type="ECO:0000256" key="1">
    <source>
        <dbReference type="ARBA" id="ARBA00010646"/>
    </source>
</evidence>
<reference evidence="4 5" key="1">
    <citation type="submission" date="2013-02" db="EMBL/GenBank/DDBJ databases">
        <title>The Genome Sequence of Enterococcus phoeniculicola BAA-412.</title>
        <authorList>
            <consortium name="The Broad Institute Genome Sequencing Platform"/>
            <consortium name="The Broad Institute Genome Sequencing Center for Infectious Disease"/>
            <person name="Earl A.M."/>
            <person name="Gilmore M.S."/>
            <person name="Lebreton F."/>
            <person name="Walker B."/>
            <person name="Young S.K."/>
            <person name="Zeng Q."/>
            <person name="Gargeya S."/>
            <person name="Fitzgerald M."/>
            <person name="Haas B."/>
            <person name="Abouelleil A."/>
            <person name="Alvarado L."/>
            <person name="Arachchi H.M."/>
            <person name="Berlin A.M."/>
            <person name="Chapman S.B."/>
            <person name="Dewar J."/>
            <person name="Goldberg J."/>
            <person name="Griggs A."/>
            <person name="Gujja S."/>
            <person name="Hansen M."/>
            <person name="Howarth C."/>
            <person name="Imamovic A."/>
            <person name="Larimer J."/>
            <person name="McCowan C."/>
            <person name="Murphy C."/>
            <person name="Neiman D."/>
            <person name="Pearson M."/>
            <person name="Priest M."/>
            <person name="Roberts A."/>
            <person name="Saif S."/>
            <person name="Shea T."/>
            <person name="Sisk P."/>
            <person name="Sykes S."/>
            <person name="Wortman J."/>
            <person name="Nusbaum C."/>
            <person name="Birren B."/>
        </authorList>
    </citation>
    <scope>NUCLEOTIDE SEQUENCE [LARGE SCALE GENOMIC DNA]</scope>
    <source>
        <strain evidence="4 5">ATCC BAA-412</strain>
    </source>
</reference>
<evidence type="ECO:0000256" key="3">
    <source>
        <dbReference type="ARBA" id="ARBA00023295"/>
    </source>
</evidence>
<keyword evidence="5" id="KW-1185">Reference proteome</keyword>
<dbReference type="HOGENOM" id="CLU_911344_0_0_9"/>
<organism evidence="4 5">
    <name type="scientific">Enterococcus phoeniculicola ATCC BAA-412</name>
    <dbReference type="NCBI Taxonomy" id="1158610"/>
    <lineage>
        <taxon>Bacteria</taxon>
        <taxon>Bacillati</taxon>
        <taxon>Bacillota</taxon>
        <taxon>Bacilli</taxon>
        <taxon>Lactobacillales</taxon>
        <taxon>Enterococcaceae</taxon>
        <taxon>Enterococcus</taxon>
    </lineage>
</organism>
<dbReference type="GO" id="GO:0009253">
    <property type="term" value="P:peptidoglycan catabolic process"/>
    <property type="evidence" value="ECO:0007669"/>
    <property type="project" value="InterPro"/>
</dbReference>
<dbReference type="STRING" id="154621.RV11_GL002865"/>
<dbReference type="AlphaFoldDB" id="R3TKM5"/>
<dbReference type="SMART" id="SM00641">
    <property type="entry name" value="Glyco_25"/>
    <property type="match status" value="1"/>
</dbReference>
<dbReference type="PROSITE" id="PS51904">
    <property type="entry name" value="GLYCOSYL_HYDROL_F25_2"/>
    <property type="match status" value="1"/>
</dbReference>
<dbReference type="EMBL" id="AJAT01000018">
    <property type="protein sequence ID" value="EOL41613.1"/>
    <property type="molecule type" value="Genomic_DNA"/>
</dbReference>
<dbReference type="SUPFAM" id="SSF51445">
    <property type="entry name" value="(Trans)glycosidases"/>
    <property type="match status" value="1"/>
</dbReference>
<protein>
    <recommendedName>
        <fullName evidence="6">Lysozyme</fullName>
    </recommendedName>
</protein>
<dbReference type="RefSeq" id="WP_010769809.1">
    <property type="nucleotide sequence ID" value="NZ_ASWE01000001.1"/>
</dbReference>
<dbReference type="Gene3D" id="3.20.20.80">
    <property type="entry name" value="Glycosidases"/>
    <property type="match status" value="1"/>
</dbReference>
<evidence type="ECO:0000313" key="4">
    <source>
        <dbReference type="EMBL" id="EOL41613.1"/>
    </source>
</evidence>
<evidence type="ECO:0000256" key="2">
    <source>
        <dbReference type="ARBA" id="ARBA00022801"/>
    </source>
</evidence>
<dbReference type="InterPro" id="IPR002053">
    <property type="entry name" value="Glyco_hydro_25"/>
</dbReference>
<comment type="similarity">
    <text evidence="1">Belongs to the glycosyl hydrolase 25 family.</text>
</comment>
<dbReference type="InterPro" id="IPR018077">
    <property type="entry name" value="Glyco_hydro_fam25_subgr"/>
</dbReference>